<proteinExistence type="predicted"/>
<protein>
    <recommendedName>
        <fullName evidence="4">Trichohyalin-plectin-homology domain-containing protein</fullName>
    </recommendedName>
</protein>
<evidence type="ECO:0000256" key="1">
    <source>
        <dbReference type="ARBA" id="ARBA00023054"/>
    </source>
</evidence>
<dbReference type="Proteomes" id="UP000502823">
    <property type="component" value="Unassembled WGS sequence"/>
</dbReference>
<dbReference type="InterPro" id="IPR039986">
    <property type="entry name" value="CFAP210"/>
</dbReference>
<dbReference type="InterPro" id="IPR043597">
    <property type="entry name" value="TPH_dom"/>
</dbReference>
<feature type="region of interest" description="Disordered" evidence="3">
    <location>
        <begin position="398"/>
        <end position="419"/>
    </location>
</feature>
<dbReference type="PANTHER" id="PTHR28663">
    <property type="entry name" value="COILED-COIL DOMAIN-CONTAINING PROTEIN 173"/>
    <property type="match status" value="1"/>
</dbReference>
<name>A0A6L2PV85_COPFO</name>
<dbReference type="FunCoup" id="A0A6L2PV85">
    <property type="interactions" value="12"/>
</dbReference>
<comment type="caution">
    <text evidence="5">The sequence shown here is derived from an EMBL/GenBank/DDBJ whole genome shotgun (WGS) entry which is preliminary data.</text>
</comment>
<accession>A0A6L2PV85</accession>
<feature type="coiled-coil region" evidence="2">
    <location>
        <begin position="139"/>
        <end position="224"/>
    </location>
</feature>
<keyword evidence="1 2" id="KW-0175">Coiled coil</keyword>
<dbReference type="InParanoid" id="A0A6L2PV85"/>
<sequence length="525" mass="64193">DLITRKLEHKTVLVLDKSEWDRIRGHIQLLHKDAEYEEKQMLWEKLKEKSIFMVKDWEKTIQNERERREAGNNTRLEPIDKRKTNEQKALRVEQETEKREYLAKCQRAQHYNKHDIKILNQSLRFSEILRIQEAQIIFNKKLKAQEEKKEKEYAEKCRKDAQEYTKQKQVEEKERAGKILKNKEDLLAQIKEKEEKKLNEEQEKEREREDMINIKKEIETAEKCADHETAKKKKIFRQQINDYFDKQEEFNEKKKHTEDLEERLIEIYRISKQKIEKMQKQKEHEVLHECLKRKEKITDQLVKLQQKKGDYDSTLIQRAAAENEVTHKWRMKKLAYEHCLKEERKKAYEEFLQQKAQSKKDEEKLRKREMIQRLKEVEINCRFYKAQHEKYIKTTQEMRKTYQKQTKEREDGTRRDREEGEKLVKHTTKMYEEDDKSYLKYADEIIQDSTKKGRYLYPILHAREEEIGIHYCGYKDFYTSHRNPATWNTVKFKLVCTRKDMDLPAFRKLNLQQSTEHCLAQNLRK</sequence>
<feature type="domain" description="Trichohyalin-plectin-homology" evidence="4">
    <location>
        <begin position="112"/>
        <end position="451"/>
    </location>
</feature>
<gene>
    <name evidence="5" type="ORF">Cfor_03219</name>
</gene>
<dbReference type="OrthoDB" id="331765at2759"/>
<evidence type="ECO:0000256" key="3">
    <source>
        <dbReference type="SAM" id="MobiDB-lite"/>
    </source>
</evidence>
<dbReference type="EMBL" id="BLKM01012464">
    <property type="protein sequence ID" value="GFG36523.1"/>
    <property type="molecule type" value="Genomic_DNA"/>
</dbReference>
<organism evidence="5 6">
    <name type="scientific">Coptotermes formosanus</name>
    <name type="common">Formosan subterranean termite</name>
    <dbReference type="NCBI Taxonomy" id="36987"/>
    <lineage>
        <taxon>Eukaryota</taxon>
        <taxon>Metazoa</taxon>
        <taxon>Ecdysozoa</taxon>
        <taxon>Arthropoda</taxon>
        <taxon>Hexapoda</taxon>
        <taxon>Insecta</taxon>
        <taxon>Pterygota</taxon>
        <taxon>Neoptera</taxon>
        <taxon>Polyneoptera</taxon>
        <taxon>Dictyoptera</taxon>
        <taxon>Blattodea</taxon>
        <taxon>Blattoidea</taxon>
        <taxon>Termitoidae</taxon>
        <taxon>Rhinotermitidae</taxon>
        <taxon>Coptotermes</taxon>
    </lineage>
</organism>
<keyword evidence="6" id="KW-1185">Reference proteome</keyword>
<evidence type="ECO:0000313" key="6">
    <source>
        <dbReference type="Proteomes" id="UP000502823"/>
    </source>
</evidence>
<evidence type="ECO:0000256" key="2">
    <source>
        <dbReference type="SAM" id="Coils"/>
    </source>
</evidence>
<evidence type="ECO:0000313" key="5">
    <source>
        <dbReference type="EMBL" id="GFG36523.1"/>
    </source>
</evidence>
<dbReference type="AlphaFoldDB" id="A0A6L2PV85"/>
<feature type="coiled-coil region" evidence="2">
    <location>
        <begin position="348"/>
        <end position="387"/>
    </location>
</feature>
<dbReference type="GO" id="GO:0005879">
    <property type="term" value="C:axonemal microtubule"/>
    <property type="evidence" value="ECO:0007669"/>
    <property type="project" value="TreeGrafter"/>
</dbReference>
<reference evidence="6" key="1">
    <citation type="submission" date="2020-01" db="EMBL/GenBank/DDBJ databases">
        <title>Draft genome sequence of the Termite Coptotermes fromosanus.</title>
        <authorList>
            <person name="Itakura S."/>
            <person name="Yosikawa Y."/>
            <person name="Umezawa K."/>
        </authorList>
    </citation>
    <scope>NUCLEOTIDE SEQUENCE [LARGE SCALE GENOMIC DNA]</scope>
</reference>
<feature type="non-terminal residue" evidence="5">
    <location>
        <position position="1"/>
    </location>
</feature>
<evidence type="ECO:0000259" key="4">
    <source>
        <dbReference type="Pfam" id="PF13868"/>
    </source>
</evidence>
<dbReference type="Pfam" id="PF13868">
    <property type="entry name" value="TPH"/>
    <property type="match status" value="1"/>
</dbReference>
<dbReference type="PANTHER" id="PTHR28663:SF1">
    <property type="entry name" value="CILIA- AND FLAGELLA- ASSOCIATED PROTEIN 210"/>
    <property type="match status" value="1"/>
</dbReference>